<dbReference type="EMBL" id="JALJOQ010000045">
    <property type="protein sequence ID" value="KAK9805088.1"/>
    <property type="molecule type" value="Genomic_DNA"/>
</dbReference>
<evidence type="ECO:0000256" key="1">
    <source>
        <dbReference type="ARBA" id="ARBA00022723"/>
    </source>
</evidence>
<protein>
    <recommendedName>
        <fullName evidence="5">MYND-type domain-containing protein</fullName>
    </recommendedName>
</protein>
<comment type="caution">
    <text evidence="6">The sequence shown here is derived from an EMBL/GenBank/DDBJ whole genome shotgun (WGS) entry which is preliminary data.</text>
</comment>
<feature type="domain" description="MYND-type" evidence="5">
    <location>
        <begin position="257"/>
        <end position="293"/>
    </location>
</feature>
<keyword evidence="3" id="KW-0862">Zinc</keyword>
<evidence type="ECO:0000313" key="6">
    <source>
        <dbReference type="EMBL" id="KAK9805088.1"/>
    </source>
</evidence>
<evidence type="ECO:0000256" key="2">
    <source>
        <dbReference type="ARBA" id="ARBA00022771"/>
    </source>
</evidence>
<reference evidence="6 7" key="1">
    <citation type="journal article" date="2024" name="Nat. Commun.">
        <title>Phylogenomics reveals the evolutionary origins of lichenization in chlorophyte algae.</title>
        <authorList>
            <person name="Puginier C."/>
            <person name="Libourel C."/>
            <person name="Otte J."/>
            <person name="Skaloud P."/>
            <person name="Haon M."/>
            <person name="Grisel S."/>
            <person name="Petersen M."/>
            <person name="Berrin J.G."/>
            <person name="Delaux P.M."/>
            <person name="Dal Grande F."/>
            <person name="Keller J."/>
        </authorList>
    </citation>
    <scope>NUCLEOTIDE SEQUENCE [LARGE SCALE GENOMIC DNA]</scope>
    <source>
        <strain evidence="6 7">SAG 2036</strain>
    </source>
</reference>
<organism evidence="6 7">
    <name type="scientific">Symbiochloris irregularis</name>
    <dbReference type="NCBI Taxonomy" id="706552"/>
    <lineage>
        <taxon>Eukaryota</taxon>
        <taxon>Viridiplantae</taxon>
        <taxon>Chlorophyta</taxon>
        <taxon>core chlorophytes</taxon>
        <taxon>Trebouxiophyceae</taxon>
        <taxon>Trebouxiales</taxon>
        <taxon>Trebouxiaceae</taxon>
        <taxon>Symbiochloris</taxon>
    </lineage>
</organism>
<dbReference type="InterPro" id="IPR024119">
    <property type="entry name" value="TF_DEAF-1"/>
</dbReference>
<name>A0AAW1PAK2_9CHLO</name>
<dbReference type="GO" id="GO:0008270">
    <property type="term" value="F:zinc ion binding"/>
    <property type="evidence" value="ECO:0007669"/>
    <property type="project" value="UniProtKB-KW"/>
</dbReference>
<dbReference type="GO" id="GO:0000981">
    <property type="term" value="F:DNA-binding transcription factor activity, RNA polymerase II-specific"/>
    <property type="evidence" value="ECO:0007669"/>
    <property type="project" value="TreeGrafter"/>
</dbReference>
<sequence>MARQPCATKKLCDSSTLLASVLLRLDKLKLDELKLREFICDVLNGFQGLKLAWHGLDPSTLNCCKPSKAFEEAFQVGRGGTSIYDVEEGADSIYLAYRTKLAAVAQAYLNKATSVFSLVFQDCSQTWTLLFKIRGLRKSAEHPYILEVQWGYVQWSDFSPTGQRKLLQRSLLSPDPDNEAMMTLKVTVLEAKLFVMVFANNMKWLSEEYIHKSLRKWGHKDSPLAISFIVPAQTAAEMLDAAHVNQHGFDACLESKCAKCNQPASSKCAKCQSVRYCSKECQHTDWPEHKGPCKSAVRVLELMGTSFIRIKRL</sequence>
<dbReference type="SUPFAM" id="SSF144232">
    <property type="entry name" value="HIT/MYND zinc finger-like"/>
    <property type="match status" value="1"/>
</dbReference>
<evidence type="ECO:0000256" key="3">
    <source>
        <dbReference type="ARBA" id="ARBA00022833"/>
    </source>
</evidence>
<dbReference type="Gene3D" id="6.10.140.2220">
    <property type="match status" value="1"/>
</dbReference>
<dbReference type="PROSITE" id="PS50865">
    <property type="entry name" value="ZF_MYND_2"/>
    <property type="match status" value="1"/>
</dbReference>
<dbReference type="PANTHER" id="PTHR10237">
    <property type="entry name" value="DEFORMED EPIDERMAL AUTOREGULATORY FACTOR 1 HOMOLOG SUPPRESSIN"/>
    <property type="match status" value="1"/>
</dbReference>
<proteinExistence type="predicted"/>
<evidence type="ECO:0000256" key="4">
    <source>
        <dbReference type="PROSITE-ProRule" id="PRU00134"/>
    </source>
</evidence>
<dbReference type="AlphaFoldDB" id="A0AAW1PAK2"/>
<accession>A0AAW1PAK2</accession>
<gene>
    <name evidence="6" type="ORF">WJX73_004291</name>
</gene>
<dbReference type="PANTHER" id="PTHR10237:SF14">
    <property type="entry name" value="MYND-TYPE DOMAIN-CONTAINING PROTEIN"/>
    <property type="match status" value="1"/>
</dbReference>
<dbReference type="GO" id="GO:0005634">
    <property type="term" value="C:nucleus"/>
    <property type="evidence" value="ECO:0007669"/>
    <property type="project" value="TreeGrafter"/>
</dbReference>
<keyword evidence="2 4" id="KW-0863">Zinc-finger</keyword>
<keyword evidence="1" id="KW-0479">Metal-binding</keyword>
<evidence type="ECO:0000259" key="5">
    <source>
        <dbReference type="PROSITE" id="PS50865"/>
    </source>
</evidence>
<dbReference type="InterPro" id="IPR002893">
    <property type="entry name" value="Znf_MYND"/>
</dbReference>
<keyword evidence="7" id="KW-1185">Reference proteome</keyword>
<dbReference type="Pfam" id="PF01753">
    <property type="entry name" value="zf-MYND"/>
    <property type="match status" value="1"/>
</dbReference>
<evidence type="ECO:0000313" key="7">
    <source>
        <dbReference type="Proteomes" id="UP001465755"/>
    </source>
</evidence>
<dbReference type="Proteomes" id="UP001465755">
    <property type="component" value="Unassembled WGS sequence"/>
</dbReference>